<dbReference type="VEuPathDB" id="CryptoDB:Cvel_27979"/>
<feature type="compositionally biased region" description="Polar residues" evidence="1">
    <location>
        <begin position="234"/>
        <end position="248"/>
    </location>
</feature>
<accession>A0A0G4HIK0</accession>
<feature type="region of interest" description="Disordered" evidence="1">
    <location>
        <begin position="233"/>
        <end position="290"/>
    </location>
</feature>
<reference evidence="2" key="1">
    <citation type="submission" date="2014-11" db="EMBL/GenBank/DDBJ databases">
        <authorList>
            <person name="Otto D Thomas"/>
            <person name="Naeem Raeece"/>
        </authorList>
    </citation>
    <scope>NUCLEOTIDE SEQUENCE</scope>
</reference>
<feature type="region of interest" description="Disordered" evidence="1">
    <location>
        <begin position="20"/>
        <end position="44"/>
    </location>
</feature>
<organism evidence="2">
    <name type="scientific">Chromera velia CCMP2878</name>
    <dbReference type="NCBI Taxonomy" id="1169474"/>
    <lineage>
        <taxon>Eukaryota</taxon>
        <taxon>Sar</taxon>
        <taxon>Alveolata</taxon>
        <taxon>Colpodellida</taxon>
        <taxon>Chromeraceae</taxon>
        <taxon>Chromera</taxon>
    </lineage>
</organism>
<evidence type="ECO:0000313" key="2">
    <source>
        <dbReference type="EMBL" id="CEM43997.1"/>
    </source>
</evidence>
<protein>
    <submittedName>
        <fullName evidence="2">Uncharacterized protein</fullName>
    </submittedName>
</protein>
<dbReference type="AlphaFoldDB" id="A0A0G4HIK0"/>
<proteinExistence type="predicted"/>
<gene>
    <name evidence="2" type="ORF">Cvel_27979</name>
</gene>
<sequence>MANAEKGSLELTRALNGWFEDQSAATESSQHPPPPTPINPDDENGATFWEFEVLKENYQALKDKYEALLDSQKAMKDGHMKALRALVEAQVEKNNTKNAVISALRKKVEENRLLQKDALKENSLPRTKLEEPEKKEALFIAMQKQITELREKTAEKINQVESRANLLVDIANREKEHIEKILVAIRVENRVLKDDAVQQRRLKESMRRFIYDHCDEALKQEFEALCTSVHPSLPVSSTASTEGQSTEIGCSAEASPMPKSGIGDPRDLQTDSDQMPKLPGPRVKEEIKEEKRPVLQEALTTSNAHLNTDELQLAVVSQKGDEQTGGLMDLAPLGKALLNPE</sequence>
<name>A0A0G4HIK0_9ALVE</name>
<evidence type="ECO:0000256" key="1">
    <source>
        <dbReference type="SAM" id="MobiDB-lite"/>
    </source>
</evidence>
<dbReference type="EMBL" id="CDMZ01002816">
    <property type="protein sequence ID" value="CEM43997.1"/>
    <property type="molecule type" value="Genomic_DNA"/>
</dbReference>
<dbReference type="PhylomeDB" id="A0A0G4HIK0"/>